<organism evidence="2 3">
    <name type="scientific">Exidia glandulosa HHB12029</name>
    <dbReference type="NCBI Taxonomy" id="1314781"/>
    <lineage>
        <taxon>Eukaryota</taxon>
        <taxon>Fungi</taxon>
        <taxon>Dikarya</taxon>
        <taxon>Basidiomycota</taxon>
        <taxon>Agaricomycotina</taxon>
        <taxon>Agaricomycetes</taxon>
        <taxon>Auriculariales</taxon>
        <taxon>Exidiaceae</taxon>
        <taxon>Exidia</taxon>
    </lineage>
</organism>
<gene>
    <name evidence="2" type="ORF">EXIGLDRAFT_727633</name>
</gene>
<keyword evidence="3" id="KW-1185">Reference proteome</keyword>
<accession>A0A165LZH3</accession>
<evidence type="ECO:0000313" key="3">
    <source>
        <dbReference type="Proteomes" id="UP000077266"/>
    </source>
</evidence>
<feature type="coiled-coil region" evidence="1">
    <location>
        <begin position="22"/>
        <end position="56"/>
    </location>
</feature>
<dbReference type="EMBL" id="KV425917">
    <property type="protein sequence ID" value="KZV98550.1"/>
    <property type="molecule type" value="Genomic_DNA"/>
</dbReference>
<dbReference type="Proteomes" id="UP000077266">
    <property type="component" value="Unassembled WGS sequence"/>
</dbReference>
<dbReference type="AlphaFoldDB" id="A0A165LZH3"/>
<evidence type="ECO:0000256" key="1">
    <source>
        <dbReference type="SAM" id="Coils"/>
    </source>
</evidence>
<dbReference type="InParanoid" id="A0A165LZH3"/>
<dbReference type="SUPFAM" id="SSF52058">
    <property type="entry name" value="L domain-like"/>
    <property type="match status" value="1"/>
</dbReference>
<keyword evidence="1" id="KW-0175">Coiled coil</keyword>
<dbReference type="Gene3D" id="3.80.10.10">
    <property type="entry name" value="Ribonuclease Inhibitor"/>
    <property type="match status" value="1"/>
</dbReference>
<proteinExistence type="predicted"/>
<reference evidence="2 3" key="1">
    <citation type="journal article" date="2016" name="Mol. Biol. Evol.">
        <title>Comparative Genomics of Early-Diverging Mushroom-Forming Fungi Provides Insights into the Origins of Lignocellulose Decay Capabilities.</title>
        <authorList>
            <person name="Nagy L.G."/>
            <person name="Riley R."/>
            <person name="Tritt A."/>
            <person name="Adam C."/>
            <person name="Daum C."/>
            <person name="Floudas D."/>
            <person name="Sun H."/>
            <person name="Yadav J.S."/>
            <person name="Pangilinan J."/>
            <person name="Larsson K.H."/>
            <person name="Matsuura K."/>
            <person name="Barry K."/>
            <person name="Labutti K."/>
            <person name="Kuo R."/>
            <person name="Ohm R.A."/>
            <person name="Bhattacharya S.S."/>
            <person name="Shirouzu T."/>
            <person name="Yoshinaga Y."/>
            <person name="Martin F.M."/>
            <person name="Grigoriev I.V."/>
            <person name="Hibbett D.S."/>
        </authorList>
    </citation>
    <scope>NUCLEOTIDE SEQUENCE [LARGE SCALE GENOMIC DNA]</scope>
    <source>
        <strain evidence="2 3">HHB12029</strain>
    </source>
</reference>
<dbReference type="InterPro" id="IPR032675">
    <property type="entry name" value="LRR_dom_sf"/>
</dbReference>
<name>A0A165LZH3_EXIGL</name>
<evidence type="ECO:0000313" key="2">
    <source>
        <dbReference type="EMBL" id="KZV98550.1"/>
    </source>
</evidence>
<sequence length="546" mass="61273">MADPSQGDAMLLQHIAADEGILAIIEGQVTQARSAVQKAERDLAIARALLDDSLAKRLAFQQSMKRKRAVLTVIPSFPTELLCAVFERVVEMERTDILATSVLYRKRSQEARSTPFAIPLPEPYRRFPRPGVLALAAVCQRWRDAALAHPPLWSLVTLWCRSRSIGSHPSLAHLHRCLERSRGVPLNVLHFDSCGSSCTDCTAPSYAQAVQNIYMRCGELSIEFSPLIYVPRNHPLHFPTPQLRRCTVYESGNRTPPTSLDNLNNHLPASVDWLPQAHRLESFSAHPCATRSTNFAIQTCAQLTTLRLEDQIVSTRQLAMFGTYWPKLQHLAIRACEFQGPSSVPAVLPFLVALHLGQKAMPVLSFLHREHVPALEYLAMPCTVQAITTFATFLEAQPYTSLNELHLCGADWQTAPMNTLPWPSGENLTAYMQFLPNVRILRYSEIQIGSDLLTAWARGGVSHSPDDVLNTIVLRGCFLDGDTASHVMRSLARDENFLWSDALVIVKRDPSRDASWYEMIADSNLTSFSFWTRPDSYLIESQYRKL</sequence>
<protein>
    <submittedName>
        <fullName evidence="2">Uncharacterized protein</fullName>
    </submittedName>
</protein>